<dbReference type="PANTHER" id="PTHR30537">
    <property type="entry name" value="HTH-TYPE TRANSCRIPTIONAL REGULATOR"/>
    <property type="match status" value="1"/>
</dbReference>
<dbReference type="Proteomes" id="UP000494205">
    <property type="component" value="Unassembled WGS sequence"/>
</dbReference>
<dbReference type="InterPro" id="IPR036390">
    <property type="entry name" value="WH_DNA-bd_sf"/>
</dbReference>
<evidence type="ECO:0000313" key="6">
    <source>
        <dbReference type="EMBL" id="CAB3655603.1"/>
    </source>
</evidence>
<comment type="similarity">
    <text evidence="1">Belongs to the LysR transcriptional regulatory family.</text>
</comment>
<dbReference type="InterPro" id="IPR036388">
    <property type="entry name" value="WH-like_DNA-bd_sf"/>
</dbReference>
<dbReference type="CDD" id="cd08432">
    <property type="entry name" value="PBP2_GcdR_TrpI_HvrB_AmpR_like"/>
    <property type="match status" value="1"/>
</dbReference>
<proteinExistence type="inferred from homology"/>
<evidence type="ECO:0000256" key="3">
    <source>
        <dbReference type="ARBA" id="ARBA00023125"/>
    </source>
</evidence>
<dbReference type="Gene3D" id="1.10.10.10">
    <property type="entry name" value="Winged helix-like DNA-binding domain superfamily/Winged helix DNA-binding domain"/>
    <property type="match status" value="1"/>
</dbReference>
<evidence type="ECO:0000256" key="2">
    <source>
        <dbReference type="ARBA" id="ARBA00023015"/>
    </source>
</evidence>
<dbReference type="FunFam" id="1.10.10.10:FF:000001">
    <property type="entry name" value="LysR family transcriptional regulator"/>
    <property type="match status" value="1"/>
</dbReference>
<keyword evidence="8" id="KW-1185">Reference proteome</keyword>
<dbReference type="OrthoDB" id="8688993at2"/>
<evidence type="ECO:0000313" key="7">
    <source>
        <dbReference type="EMBL" id="PMS28835.1"/>
    </source>
</evidence>
<dbReference type="GO" id="GO:0003677">
    <property type="term" value="F:DNA binding"/>
    <property type="evidence" value="ECO:0007669"/>
    <property type="project" value="UniProtKB-KW"/>
</dbReference>
<reference evidence="7 8" key="1">
    <citation type="submission" date="2018-01" db="EMBL/GenBank/DDBJ databases">
        <title>Whole genome analyses suggest that Burkholderia sensu lato contains two further novel genera in the rhizoxinica-symbiotica group Mycetohabitans gen. nov., and Trinickia gen. nov.: implications for the evolution of diazotrophy and nodulation in the Burkholderiaceae.</title>
        <authorList>
            <person name="Estrada-de los Santos P."/>
            <person name="Palmer M."/>
            <person name="Chavez-Ramirez B."/>
            <person name="Beukes C."/>
            <person name="Steenkamp E.T."/>
            <person name="Hirsch A.M."/>
            <person name="Manyaka P."/>
            <person name="Maluk M."/>
            <person name="Lafos M."/>
            <person name="Crook M."/>
            <person name="Gross E."/>
            <person name="Simon M.F."/>
            <person name="Bueno dos Reis Junior F."/>
            <person name="Poole P.S."/>
            <person name="Venter S.N."/>
            <person name="James E.K."/>
        </authorList>
    </citation>
    <scope>NUCLEOTIDE SEQUENCE [LARGE SCALE GENOMIC DNA]</scope>
    <source>
        <strain evidence="7 8">WSM 3937</strain>
    </source>
</reference>
<dbReference type="SUPFAM" id="SSF53850">
    <property type="entry name" value="Periplasmic binding protein-like II"/>
    <property type="match status" value="1"/>
</dbReference>
<evidence type="ECO:0000256" key="4">
    <source>
        <dbReference type="ARBA" id="ARBA00023163"/>
    </source>
</evidence>
<keyword evidence="4" id="KW-0804">Transcription</keyword>
<dbReference type="PRINTS" id="PR00039">
    <property type="entry name" value="HTHLYSR"/>
</dbReference>
<dbReference type="GO" id="GO:0003700">
    <property type="term" value="F:DNA-binding transcription factor activity"/>
    <property type="evidence" value="ECO:0007669"/>
    <property type="project" value="InterPro"/>
</dbReference>
<name>A0A2N7WHR2_9BURK</name>
<sequence length="313" mass="34898">MKSEIDGAKGFRRLIPSMTALIEFEAVARLGSFTLAANEIGVTQAAVSRQIRELEDGLGVRLFHRLHRSNILTSEGEALYNIVSTSLRNIAGGLDRLSRGSEPQELVLATTAAFSHFRLLTKLSGLRELMPHLTIRLTTQMFMADLRQKEIDVAVRYGDGKWQDGTSFLLFEEEVFPVCSPQWLEAHGTPGSLKELAESSLIDYDSTSEGWMAWEEWFRAVGTVPTQMNFSFRCTLYTDAIMAARHGQGVALGWARLLQDLLASGELVRVTDESFKVKDAYYAVVPHGRSISPTVEKLIDWMRREASDHAVGS</sequence>
<dbReference type="InterPro" id="IPR005119">
    <property type="entry name" value="LysR_subst-bd"/>
</dbReference>
<dbReference type="PANTHER" id="PTHR30537:SF5">
    <property type="entry name" value="HTH-TYPE TRANSCRIPTIONAL ACTIVATOR TTDR-RELATED"/>
    <property type="match status" value="1"/>
</dbReference>
<dbReference type="PROSITE" id="PS50931">
    <property type="entry name" value="HTH_LYSR"/>
    <property type="match status" value="1"/>
</dbReference>
<dbReference type="Pfam" id="PF00126">
    <property type="entry name" value="HTH_1"/>
    <property type="match status" value="1"/>
</dbReference>
<protein>
    <submittedName>
        <fullName evidence="6">HTH-type transcriptional regulator DsdC</fullName>
    </submittedName>
    <submittedName>
        <fullName evidence="7">LysR family transcriptional regulator</fullName>
    </submittedName>
</protein>
<dbReference type="InterPro" id="IPR000847">
    <property type="entry name" value="LysR_HTH_N"/>
</dbReference>
<keyword evidence="3" id="KW-0238">DNA-binding</keyword>
<evidence type="ECO:0000259" key="5">
    <source>
        <dbReference type="PROSITE" id="PS50931"/>
    </source>
</evidence>
<evidence type="ECO:0000313" key="9">
    <source>
        <dbReference type="Proteomes" id="UP000494205"/>
    </source>
</evidence>
<dbReference type="EMBL" id="PNXY01000016">
    <property type="protein sequence ID" value="PMS28835.1"/>
    <property type="molecule type" value="Genomic_DNA"/>
</dbReference>
<dbReference type="AlphaFoldDB" id="A0A2N7WHR2"/>
<dbReference type="Pfam" id="PF03466">
    <property type="entry name" value="LysR_substrate"/>
    <property type="match status" value="1"/>
</dbReference>
<accession>A0A2N7WHR2</accession>
<keyword evidence="2" id="KW-0805">Transcription regulation</keyword>
<dbReference type="Proteomes" id="UP000235659">
    <property type="component" value="Unassembled WGS sequence"/>
</dbReference>
<feature type="domain" description="HTH lysR-type" evidence="5">
    <location>
        <begin position="24"/>
        <end position="73"/>
    </location>
</feature>
<dbReference type="Gene3D" id="3.40.190.10">
    <property type="entry name" value="Periplasmic binding protein-like II"/>
    <property type="match status" value="2"/>
</dbReference>
<dbReference type="SUPFAM" id="SSF46785">
    <property type="entry name" value="Winged helix' DNA-binding domain"/>
    <property type="match status" value="1"/>
</dbReference>
<reference evidence="6 9" key="2">
    <citation type="submission" date="2020-04" db="EMBL/GenBank/DDBJ databases">
        <authorList>
            <person name="De Canck E."/>
        </authorList>
    </citation>
    <scope>NUCLEOTIDE SEQUENCE [LARGE SCALE GENOMIC DNA]</scope>
    <source>
        <strain evidence="6 9">LMG 27174</strain>
    </source>
</reference>
<evidence type="ECO:0000313" key="8">
    <source>
        <dbReference type="Proteomes" id="UP000235659"/>
    </source>
</evidence>
<gene>
    <name evidence="6" type="primary">dsdC</name>
    <name evidence="7" type="ORF">C0Z16_22295</name>
    <name evidence="6" type="ORF">LMG27174_01388</name>
</gene>
<dbReference type="EMBL" id="CADIJZ010000004">
    <property type="protein sequence ID" value="CAB3655603.1"/>
    <property type="molecule type" value="Genomic_DNA"/>
</dbReference>
<evidence type="ECO:0000256" key="1">
    <source>
        <dbReference type="ARBA" id="ARBA00009437"/>
    </source>
</evidence>
<dbReference type="InterPro" id="IPR058163">
    <property type="entry name" value="LysR-type_TF_proteobact-type"/>
</dbReference>
<organism evidence="6 9">
    <name type="scientific">Paraburkholderia rhynchosiae</name>
    <dbReference type="NCBI Taxonomy" id="487049"/>
    <lineage>
        <taxon>Bacteria</taxon>
        <taxon>Pseudomonadati</taxon>
        <taxon>Pseudomonadota</taxon>
        <taxon>Betaproteobacteria</taxon>
        <taxon>Burkholderiales</taxon>
        <taxon>Burkholderiaceae</taxon>
        <taxon>Paraburkholderia</taxon>
    </lineage>
</organism>